<organism evidence="1 2">
    <name type="scientific">Candidatus Prevotella avicola</name>
    <dbReference type="NCBI Taxonomy" id="2838738"/>
    <lineage>
        <taxon>Bacteria</taxon>
        <taxon>Pseudomonadati</taxon>
        <taxon>Bacteroidota</taxon>
        <taxon>Bacteroidia</taxon>
        <taxon>Bacteroidales</taxon>
        <taxon>Prevotellaceae</taxon>
        <taxon>Prevotella</taxon>
    </lineage>
</organism>
<reference evidence="1" key="1">
    <citation type="journal article" date="2021" name="PeerJ">
        <title>Extensive microbial diversity within the chicken gut microbiome revealed by metagenomics and culture.</title>
        <authorList>
            <person name="Gilroy R."/>
            <person name="Ravi A."/>
            <person name="Getino M."/>
            <person name="Pursley I."/>
            <person name="Horton D.L."/>
            <person name="Alikhan N.F."/>
            <person name="Baker D."/>
            <person name="Gharbi K."/>
            <person name="Hall N."/>
            <person name="Watson M."/>
            <person name="Adriaenssens E.M."/>
            <person name="Foster-Nyarko E."/>
            <person name="Jarju S."/>
            <person name="Secka A."/>
            <person name="Antonio M."/>
            <person name="Oren A."/>
            <person name="Chaudhuri R.R."/>
            <person name="La Ragione R."/>
            <person name="Hildebrand F."/>
            <person name="Pallen M.J."/>
        </authorList>
    </citation>
    <scope>NUCLEOTIDE SEQUENCE</scope>
    <source>
        <strain evidence="1">ChiHecec3B27-8219</strain>
    </source>
</reference>
<accession>A0A9D2JWS4</accession>
<dbReference type="Pfam" id="PF14109">
    <property type="entry name" value="GldH_lipo"/>
    <property type="match status" value="1"/>
</dbReference>
<name>A0A9D2JWS4_9BACT</name>
<protein>
    <submittedName>
        <fullName evidence="1">Gliding motility lipoprotein GldH</fullName>
    </submittedName>
</protein>
<evidence type="ECO:0000313" key="1">
    <source>
        <dbReference type="EMBL" id="HIZ68799.1"/>
    </source>
</evidence>
<gene>
    <name evidence="1" type="ORF">H9966_02795</name>
</gene>
<dbReference type="InterPro" id="IPR020018">
    <property type="entry name" value="Motility-assoc_lipoprot_GldH"/>
</dbReference>
<dbReference type="AlphaFoldDB" id="A0A9D2JWS4"/>
<dbReference type="PROSITE" id="PS51257">
    <property type="entry name" value="PROKAR_LIPOPROTEIN"/>
    <property type="match status" value="1"/>
</dbReference>
<dbReference type="Proteomes" id="UP000824055">
    <property type="component" value="Unassembled WGS sequence"/>
</dbReference>
<evidence type="ECO:0000313" key="2">
    <source>
        <dbReference type="Proteomes" id="UP000824055"/>
    </source>
</evidence>
<keyword evidence="1" id="KW-0449">Lipoprotein</keyword>
<dbReference type="EMBL" id="DXBE01000024">
    <property type="protein sequence ID" value="HIZ68799.1"/>
    <property type="molecule type" value="Genomic_DNA"/>
</dbReference>
<proteinExistence type="predicted"/>
<sequence>MKLRRIGCWVVALSLSACTPNVVYNKYQPAPLTGWERNDTLFFDVPKQVQGGAYDMEMGVRINGEYPFIALTLIVEQTVLPKGTIMRDTVNCRFFDQQGRQLSGGISYFQYTFPIRTINLRTGDSLHITIRHGMKKELLPGISDVGINMRRF</sequence>
<reference evidence="1" key="2">
    <citation type="submission" date="2021-04" db="EMBL/GenBank/DDBJ databases">
        <authorList>
            <person name="Gilroy R."/>
        </authorList>
    </citation>
    <scope>NUCLEOTIDE SEQUENCE</scope>
    <source>
        <strain evidence="1">ChiHecec3B27-8219</strain>
    </source>
</reference>
<dbReference type="NCBIfam" id="TIGR03511">
    <property type="entry name" value="GldH_lipo"/>
    <property type="match status" value="1"/>
</dbReference>
<comment type="caution">
    <text evidence="1">The sequence shown here is derived from an EMBL/GenBank/DDBJ whole genome shotgun (WGS) entry which is preliminary data.</text>
</comment>